<keyword evidence="2" id="KW-1185">Reference proteome</keyword>
<proteinExistence type="predicted"/>
<name>A0ACB8FF45_9SAUR</name>
<reference evidence="1" key="1">
    <citation type="submission" date="2021-08" db="EMBL/GenBank/DDBJ databases">
        <title>The first chromosome-level gecko genome reveals the dynamic sex chromosomes of Neotropical dwarf geckos (Sphaerodactylidae: Sphaerodactylus).</title>
        <authorList>
            <person name="Pinto B.J."/>
            <person name="Keating S.E."/>
            <person name="Gamble T."/>
        </authorList>
    </citation>
    <scope>NUCLEOTIDE SEQUENCE</scope>
    <source>
        <strain evidence="1">TG3544</strain>
    </source>
</reference>
<protein>
    <submittedName>
        <fullName evidence="1">Uncharacterized protein</fullName>
    </submittedName>
</protein>
<gene>
    <name evidence="1" type="ORF">K3G42_024627</name>
</gene>
<accession>A0ACB8FF45</accession>
<dbReference type="EMBL" id="CM037622">
    <property type="protein sequence ID" value="KAH8003839.1"/>
    <property type="molecule type" value="Genomic_DNA"/>
</dbReference>
<evidence type="ECO:0000313" key="2">
    <source>
        <dbReference type="Proteomes" id="UP000827872"/>
    </source>
</evidence>
<dbReference type="Proteomes" id="UP000827872">
    <property type="component" value="Linkage Group LG09"/>
</dbReference>
<sequence>MVPTHKHRQAYSSLVKPTKKHLRFCSKLAISYEIYSFKNVYRFLSLCNISAPFYSLIFDGKPLPFPSFCKFLSKCKEQRDKYNLHSTLLVKYRSTAQKVYQKNII</sequence>
<comment type="caution">
    <text evidence="1">The sequence shown here is derived from an EMBL/GenBank/DDBJ whole genome shotgun (WGS) entry which is preliminary data.</text>
</comment>
<evidence type="ECO:0000313" key="1">
    <source>
        <dbReference type="EMBL" id="KAH8003839.1"/>
    </source>
</evidence>
<organism evidence="1 2">
    <name type="scientific">Sphaerodactylus townsendi</name>
    <dbReference type="NCBI Taxonomy" id="933632"/>
    <lineage>
        <taxon>Eukaryota</taxon>
        <taxon>Metazoa</taxon>
        <taxon>Chordata</taxon>
        <taxon>Craniata</taxon>
        <taxon>Vertebrata</taxon>
        <taxon>Euteleostomi</taxon>
        <taxon>Lepidosauria</taxon>
        <taxon>Squamata</taxon>
        <taxon>Bifurcata</taxon>
        <taxon>Gekkota</taxon>
        <taxon>Sphaerodactylidae</taxon>
        <taxon>Sphaerodactylus</taxon>
    </lineage>
</organism>